<dbReference type="OrthoDB" id="2685958at2759"/>
<feature type="non-terminal residue" evidence="1">
    <location>
        <position position="1"/>
    </location>
</feature>
<gene>
    <name evidence="1" type="ORF">EV702DRAFT_977435</name>
</gene>
<dbReference type="AlphaFoldDB" id="A0A9P6ZLK1"/>
<evidence type="ECO:0000313" key="2">
    <source>
        <dbReference type="Proteomes" id="UP000714275"/>
    </source>
</evidence>
<keyword evidence="2" id="KW-1185">Reference proteome</keyword>
<organism evidence="1 2">
    <name type="scientific">Suillus placidus</name>
    <dbReference type="NCBI Taxonomy" id="48579"/>
    <lineage>
        <taxon>Eukaryota</taxon>
        <taxon>Fungi</taxon>
        <taxon>Dikarya</taxon>
        <taxon>Basidiomycota</taxon>
        <taxon>Agaricomycotina</taxon>
        <taxon>Agaricomycetes</taxon>
        <taxon>Agaricomycetidae</taxon>
        <taxon>Boletales</taxon>
        <taxon>Suillineae</taxon>
        <taxon>Suillaceae</taxon>
        <taxon>Suillus</taxon>
    </lineage>
</organism>
<proteinExistence type="predicted"/>
<evidence type="ECO:0000313" key="1">
    <source>
        <dbReference type="EMBL" id="KAG1771369.1"/>
    </source>
</evidence>
<dbReference type="InterPro" id="IPR039537">
    <property type="entry name" value="Retrotran_Ty1/copia-like"/>
</dbReference>
<dbReference type="PANTHER" id="PTHR42648">
    <property type="entry name" value="TRANSPOSASE, PUTATIVE-RELATED"/>
    <property type="match status" value="1"/>
</dbReference>
<name>A0A9P6ZLK1_9AGAM</name>
<dbReference type="Proteomes" id="UP000714275">
    <property type="component" value="Unassembled WGS sequence"/>
</dbReference>
<comment type="caution">
    <text evidence="1">The sequence shown here is derived from an EMBL/GenBank/DDBJ whole genome shotgun (WGS) entry which is preliminary data.</text>
</comment>
<reference evidence="1" key="1">
    <citation type="journal article" date="2020" name="New Phytol.">
        <title>Comparative genomics reveals dynamic genome evolution in host specialist ectomycorrhizal fungi.</title>
        <authorList>
            <person name="Lofgren L.A."/>
            <person name="Nguyen N.H."/>
            <person name="Vilgalys R."/>
            <person name="Ruytinx J."/>
            <person name="Liao H.L."/>
            <person name="Branco S."/>
            <person name="Kuo A."/>
            <person name="LaButti K."/>
            <person name="Lipzen A."/>
            <person name="Andreopoulos W."/>
            <person name="Pangilinan J."/>
            <person name="Riley R."/>
            <person name="Hundley H."/>
            <person name="Na H."/>
            <person name="Barry K."/>
            <person name="Grigoriev I.V."/>
            <person name="Stajich J.E."/>
            <person name="Kennedy P.G."/>
        </authorList>
    </citation>
    <scope>NUCLEOTIDE SEQUENCE</scope>
    <source>
        <strain evidence="1">DOB743</strain>
    </source>
</reference>
<protein>
    <submittedName>
        <fullName evidence="1">Copia protein</fullName>
    </submittedName>
</protein>
<dbReference type="EMBL" id="JABBWD010000059">
    <property type="protein sequence ID" value="KAG1771369.1"/>
    <property type="molecule type" value="Genomic_DNA"/>
</dbReference>
<dbReference type="PANTHER" id="PTHR42648:SF28">
    <property type="entry name" value="TRANSPOSON-ENCODED PROTEIN WITH RIBONUCLEASE H-LIKE AND RETROVIRUS ZINC FINGER-LIKE DOMAINS"/>
    <property type="match status" value="1"/>
</dbReference>
<sequence>AMLSEVGLLKKFWGDATLHAANIINRVLTRALKDNITPFKAFTGDKPSVSHLRIFRCKAFVHVPDECHQKFDAKSIKYKLHTNL</sequence>
<accession>A0A9P6ZLK1</accession>